<sequence length="15" mass="1528">MGKDFGTSPPPPPSI</sequence>
<dbReference type="Proteomes" id="UP000187455">
    <property type="component" value="Unassembled WGS sequence"/>
</dbReference>
<protein>
    <submittedName>
        <fullName evidence="1">Uncharacterized protein</fullName>
    </submittedName>
</protein>
<gene>
    <name evidence="1" type="ORF">AYI68_g6141</name>
</gene>
<comment type="caution">
    <text evidence="1">The sequence shown here is derived from an EMBL/GenBank/DDBJ whole genome shotgun (WGS) entry which is preliminary data.</text>
</comment>
<organism evidence="1 2">
    <name type="scientific">Smittium mucronatum</name>
    <dbReference type="NCBI Taxonomy" id="133383"/>
    <lineage>
        <taxon>Eukaryota</taxon>
        <taxon>Fungi</taxon>
        <taxon>Fungi incertae sedis</taxon>
        <taxon>Zoopagomycota</taxon>
        <taxon>Kickxellomycotina</taxon>
        <taxon>Harpellomycetes</taxon>
        <taxon>Harpellales</taxon>
        <taxon>Legeriomycetaceae</taxon>
        <taxon>Smittium</taxon>
    </lineage>
</organism>
<evidence type="ECO:0000313" key="1">
    <source>
        <dbReference type="EMBL" id="OLY79778.1"/>
    </source>
</evidence>
<evidence type="ECO:0000313" key="2">
    <source>
        <dbReference type="Proteomes" id="UP000187455"/>
    </source>
</evidence>
<accession>A0A1R0GSF9</accession>
<reference evidence="1 2" key="1">
    <citation type="journal article" date="2016" name="Mol. Biol. Evol.">
        <title>Genome-Wide Survey of Gut Fungi (Harpellales) Reveals the First Horizontally Transferred Ubiquitin Gene from a Mosquito Host.</title>
        <authorList>
            <person name="Wang Y."/>
            <person name="White M.M."/>
            <person name="Kvist S."/>
            <person name="Moncalvo J.M."/>
        </authorList>
    </citation>
    <scope>NUCLEOTIDE SEQUENCE [LARGE SCALE GENOMIC DNA]</scope>
    <source>
        <strain evidence="1 2">ALG-7-W6</strain>
    </source>
</reference>
<name>A0A1R0GSF9_9FUNG</name>
<proteinExistence type="predicted"/>
<dbReference type="EMBL" id="LSSL01004100">
    <property type="protein sequence ID" value="OLY79778.1"/>
    <property type="molecule type" value="Genomic_DNA"/>
</dbReference>
<keyword evidence="2" id="KW-1185">Reference proteome</keyword>
<feature type="non-terminal residue" evidence="1">
    <location>
        <position position="15"/>
    </location>
</feature>